<keyword evidence="2" id="KW-0645">Protease</keyword>
<dbReference type="EMBL" id="CM029048">
    <property type="protein sequence ID" value="KAG2577603.1"/>
    <property type="molecule type" value="Genomic_DNA"/>
</dbReference>
<feature type="domain" description="Ubiquitin-like protease family profile" evidence="4">
    <location>
        <begin position="1"/>
        <end position="93"/>
    </location>
</feature>
<evidence type="ECO:0000313" key="5">
    <source>
        <dbReference type="EMBL" id="KAG2577603.1"/>
    </source>
</evidence>
<evidence type="ECO:0000259" key="4">
    <source>
        <dbReference type="PROSITE" id="PS50600"/>
    </source>
</evidence>
<reference evidence="5" key="1">
    <citation type="submission" date="2020-05" db="EMBL/GenBank/DDBJ databases">
        <title>WGS assembly of Panicum virgatum.</title>
        <authorList>
            <person name="Lovell J.T."/>
            <person name="Jenkins J."/>
            <person name="Shu S."/>
            <person name="Juenger T.E."/>
            <person name="Schmutz J."/>
        </authorList>
    </citation>
    <scope>NUCLEOTIDE SEQUENCE</scope>
    <source>
        <strain evidence="5">AP13</strain>
    </source>
</reference>
<comment type="similarity">
    <text evidence="1">Belongs to the peptidase C48 family.</text>
</comment>
<dbReference type="AlphaFoldDB" id="A0A8T0QXI3"/>
<evidence type="ECO:0000256" key="2">
    <source>
        <dbReference type="ARBA" id="ARBA00022670"/>
    </source>
</evidence>
<keyword evidence="3" id="KW-0378">Hydrolase</keyword>
<name>A0A8T0QXI3_PANVG</name>
<organism evidence="5 6">
    <name type="scientific">Panicum virgatum</name>
    <name type="common">Blackwell switchgrass</name>
    <dbReference type="NCBI Taxonomy" id="38727"/>
    <lineage>
        <taxon>Eukaryota</taxon>
        <taxon>Viridiplantae</taxon>
        <taxon>Streptophyta</taxon>
        <taxon>Embryophyta</taxon>
        <taxon>Tracheophyta</taxon>
        <taxon>Spermatophyta</taxon>
        <taxon>Magnoliopsida</taxon>
        <taxon>Liliopsida</taxon>
        <taxon>Poales</taxon>
        <taxon>Poaceae</taxon>
        <taxon>PACMAD clade</taxon>
        <taxon>Panicoideae</taxon>
        <taxon>Panicodae</taxon>
        <taxon>Paniceae</taxon>
        <taxon>Panicinae</taxon>
        <taxon>Panicum</taxon>
        <taxon>Panicum sect. Hiantes</taxon>
    </lineage>
</organism>
<proteinExistence type="inferred from homology"/>
<accession>A0A8T0QXI3</accession>
<dbReference type="PROSITE" id="PS50600">
    <property type="entry name" value="ULP_PROTEASE"/>
    <property type="match status" value="1"/>
</dbReference>
<sequence length="143" mass="16818">MVPMLHRGHWILYVVNLERRCIDIYDSNPYGPEMGAWCKVMMTRLNRGLLAARPNCGIPKFGKWKIDISPHCRTMKAGSKDCGFFVMRFIQLYDYTSGGLFNWDWPEDDGDLRSLLLQYLIFHPLNQLKDLPPEIERFRPPRV</sequence>
<dbReference type="GO" id="GO:0006508">
    <property type="term" value="P:proteolysis"/>
    <property type="evidence" value="ECO:0007669"/>
    <property type="project" value="UniProtKB-KW"/>
</dbReference>
<dbReference type="InterPro" id="IPR003653">
    <property type="entry name" value="Peptidase_C48_C"/>
</dbReference>
<protein>
    <recommendedName>
        <fullName evidence="4">Ubiquitin-like protease family profile domain-containing protein</fullName>
    </recommendedName>
</protein>
<comment type="caution">
    <text evidence="5">The sequence shown here is derived from an EMBL/GenBank/DDBJ whole genome shotgun (WGS) entry which is preliminary data.</text>
</comment>
<evidence type="ECO:0000313" key="6">
    <source>
        <dbReference type="Proteomes" id="UP000823388"/>
    </source>
</evidence>
<evidence type="ECO:0000256" key="1">
    <source>
        <dbReference type="ARBA" id="ARBA00005234"/>
    </source>
</evidence>
<dbReference type="Gene3D" id="3.40.395.10">
    <property type="entry name" value="Adenoviral Proteinase, Chain A"/>
    <property type="match status" value="1"/>
</dbReference>
<evidence type="ECO:0000256" key="3">
    <source>
        <dbReference type="ARBA" id="ARBA00022801"/>
    </source>
</evidence>
<keyword evidence="6" id="KW-1185">Reference proteome</keyword>
<dbReference type="InterPro" id="IPR038765">
    <property type="entry name" value="Papain-like_cys_pep_sf"/>
</dbReference>
<dbReference type="Pfam" id="PF02902">
    <property type="entry name" value="Peptidase_C48"/>
    <property type="match status" value="1"/>
</dbReference>
<dbReference type="SUPFAM" id="SSF54001">
    <property type="entry name" value="Cysteine proteinases"/>
    <property type="match status" value="1"/>
</dbReference>
<dbReference type="Proteomes" id="UP000823388">
    <property type="component" value="Chromosome 6N"/>
</dbReference>
<dbReference type="GO" id="GO:0008234">
    <property type="term" value="F:cysteine-type peptidase activity"/>
    <property type="evidence" value="ECO:0007669"/>
    <property type="project" value="InterPro"/>
</dbReference>
<gene>
    <name evidence="5" type="ORF">PVAP13_6NG193306</name>
</gene>